<gene>
    <name evidence="5" type="ORF">MU846_12950</name>
</gene>
<name>A0ABT0E9W8_9GAMM</name>
<protein>
    <submittedName>
        <fullName evidence="5">ABC transporter ATP-binding protein</fullName>
    </submittedName>
</protein>
<accession>A0ABT0E9W8</accession>
<keyword evidence="6" id="KW-1185">Reference proteome</keyword>
<organism evidence="5 6">
    <name type="scientific">Alcanivorax quisquiliarum</name>
    <dbReference type="NCBI Taxonomy" id="2933565"/>
    <lineage>
        <taxon>Bacteria</taxon>
        <taxon>Pseudomonadati</taxon>
        <taxon>Pseudomonadota</taxon>
        <taxon>Gammaproteobacteria</taxon>
        <taxon>Oceanospirillales</taxon>
        <taxon>Alcanivoracaceae</taxon>
        <taxon>Alcanivorax</taxon>
    </lineage>
</organism>
<reference evidence="5" key="1">
    <citation type="submission" date="2022-04" db="EMBL/GenBank/DDBJ databases">
        <title>Alcanivorax sp. CY1518 draft genome sequence.</title>
        <authorList>
            <person name="Zhao G."/>
            <person name="An M."/>
        </authorList>
    </citation>
    <scope>NUCLEOTIDE SEQUENCE</scope>
    <source>
        <strain evidence="5">CY1518</strain>
    </source>
</reference>
<dbReference type="Gene3D" id="2.40.50.100">
    <property type="match status" value="1"/>
</dbReference>
<dbReference type="SUPFAM" id="SSF52540">
    <property type="entry name" value="P-loop containing nucleoside triphosphate hydrolases"/>
    <property type="match status" value="1"/>
</dbReference>
<dbReference type="SMART" id="SM00382">
    <property type="entry name" value="AAA"/>
    <property type="match status" value="1"/>
</dbReference>
<dbReference type="PROSITE" id="PS00211">
    <property type="entry name" value="ABC_TRANSPORTER_1"/>
    <property type="match status" value="1"/>
</dbReference>
<dbReference type="RefSeq" id="WP_246953413.1">
    <property type="nucleotide sequence ID" value="NZ_JALKII010000010.1"/>
</dbReference>
<comment type="caution">
    <text evidence="5">The sequence shown here is derived from an EMBL/GenBank/DDBJ whole genome shotgun (WGS) entry which is preliminary data.</text>
</comment>
<evidence type="ECO:0000313" key="6">
    <source>
        <dbReference type="Proteomes" id="UP001165524"/>
    </source>
</evidence>
<dbReference type="InterPro" id="IPR027417">
    <property type="entry name" value="P-loop_NTPase"/>
</dbReference>
<evidence type="ECO:0000256" key="1">
    <source>
        <dbReference type="ARBA" id="ARBA00022448"/>
    </source>
</evidence>
<evidence type="ECO:0000256" key="2">
    <source>
        <dbReference type="ARBA" id="ARBA00022741"/>
    </source>
</evidence>
<dbReference type="InterPro" id="IPR017871">
    <property type="entry name" value="ABC_transporter-like_CS"/>
</dbReference>
<evidence type="ECO:0000259" key="4">
    <source>
        <dbReference type="PROSITE" id="PS50893"/>
    </source>
</evidence>
<proteinExistence type="predicted"/>
<evidence type="ECO:0000256" key="3">
    <source>
        <dbReference type="ARBA" id="ARBA00022840"/>
    </source>
</evidence>
<dbReference type="PROSITE" id="PS50893">
    <property type="entry name" value="ABC_TRANSPORTER_2"/>
    <property type="match status" value="1"/>
</dbReference>
<feature type="domain" description="ABC transporter" evidence="4">
    <location>
        <begin position="5"/>
        <end position="241"/>
    </location>
</feature>
<sequence length="358" mass="38297">MAGYLHACGLSKHFGGTAVLDGIDFTLSRGECLVLLGPSGCGKTTLLNIIAGLLQADGGELHCDGAPLDVPASGHFTAMRERGFSMVFQDFSLWPHMTVAQNVAFGLGLRGLSRADVTQQTHAALARVQMTHLADRKPAALSGGQQQRVAIARAIAVSPRVLLLDEPLSALDARLREDLKSELAQLLRDTGLTAVYVTHDQSEALSLANRIALMNQGRIEQIDAPENIYQRPRTRFAAEFIGSANLVPYQRTRNGLQLDGQTALTGASTSQLATLPATGHLVIRREAVRMVAPDSAPCGSQLVLQGTCVRRHYLGDRQEVLAEIRPGLQLCGFADQPFHPGAAVSVRISAEALHAIGH</sequence>
<dbReference type="InterPro" id="IPR050093">
    <property type="entry name" value="ABC_SmlMolc_Importer"/>
</dbReference>
<dbReference type="Pfam" id="PF00005">
    <property type="entry name" value="ABC_tran"/>
    <property type="match status" value="1"/>
</dbReference>
<dbReference type="InterPro" id="IPR003439">
    <property type="entry name" value="ABC_transporter-like_ATP-bd"/>
</dbReference>
<dbReference type="GO" id="GO:0005524">
    <property type="term" value="F:ATP binding"/>
    <property type="evidence" value="ECO:0007669"/>
    <property type="project" value="UniProtKB-KW"/>
</dbReference>
<dbReference type="EMBL" id="JALKII010000010">
    <property type="protein sequence ID" value="MCK0538616.1"/>
    <property type="molecule type" value="Genomic_DNA"/>
</dbReference>
<keyword evidence="3 5" id="KW-0067">ATP-binding</keyword>
<dbReference type="PANTHER" id="PTHR42781">
    <property type="entry name" value="SPERMIDINE/PUTRESCINE IMPORT ATP-BINDING PROTEIN POTA"/>
    <property type="match status" value="1"/>
</dbReference>
<dbReference type="InterPro" id="IPR003593">
    <property type="entry name" value="AAA+_ATPase"/>
</dbReference>
<keyword evidence="2" id="KW-0547">Nucleotide-binding</keyword>
<dbReference type="Proteomes" id="UP001165524">
    <property type="component" value="Unassembled WGS sequence"/>
</dbReference>
<dbReference type="Gene3D" id="3.40.50.300">
    <property type="entry name" value="P-loop containing nucleotide triphosphate hydrolases"/>
    <property type="match status" value="1"/>
</dbReference>
<dbReference type="PANTHER" id="PTHR42781:SF4">
    <property type="entry name" value="SPERMIDINE_PUTRESCINE IMPORT ATP-BINDING PROTEIN POTA"/>
    <property type="match status" value="1"/>
</dbReference>
<evidence type="ECO:0000313" key="5">
    <source>
        <dbReference type="EMBL" id="MCK0538616.1"/>
    </source>
</evidence>
<keyword evidence="1" id="KW-0813">Transport</keyword>